<organism evidence="3 4">
    <name type="scientific">Candidatus Ornithomonoglobus merdipullorum</name>
    <dbReference type="NCBI Taxonomy" id="2840895"/>
    <lineage>
        <taxon>Bacteria</taxon>
        <taxon>Bacillati</taxon>
        <taxon>Bacillota</taxon>
        <taxon>Clostridia</taxon>
        <taxon>Candidatus Ornithomonoglobus</taxon>
    </lineage>
</organism>
<dbReference type="GO" id="GO:0008408">
    <property type="term" value="F:3'-5' exonuclease activity"/>
    <property type="evidence" value="ECO:0007669"/>
    <property type="project" value="TreeGrafter"/>
</dbReference>
<dbReference type="FunFam" id="3.30.420.10:FF:000045">
    <property type="entry name" value="3'-5' exonuclease DinG"/>
    <property type="match status" value="1"/>
</dbReference>
<gene>
    <name evidence="3" type="primary">cas2e</name>
    <name evidence="3" type="ORF">IAA61_01920</name>
</gene>
<dbReference type="NCBIfam" id="TIGR01873">
    <property type="entry name" value="cas_CT1978"/>
    <property type="match status" value="1"/>
</dbReference>
<dbReference type="CDD" id="cd09755">
    <property type="entry name" value="Cas2_I-E"/>
    <property type="match status" value="1"/>
</dbReference>
<reference evidence="3" key="1">
    <citation type="submission" date="2020-10" db="EMBL/GenBank/DDBJ databases">
        <authorList>
            <person name="Gilroy R."/>
        </authorList>
    </citation>
    <scope>NUCLEOTIDE SEQUENCE</scope>
    <source>
        <strain evidence="3">USAMLcec3-3695</strain>
    </source>
</reference>
<dbReference type="EMBL" id="DVNB01000023">
    <property type="protein sequence ID" value="HIU56554.1"/>
    <property type="molecule type" value="Genomic_DNA"/>
</dbReference>
<protein>
    <submittedName>
        <fullName evidence="3">Type I-E CRISPR-associated endoribonuclease Cas2</fullName>
    </submittedName>
</protein>
<dbReference type="SUPFAM" id="SSF53098">
    <property type="entry name" value="Ribonuclease H-like"/>
    <property type="match status" value="1"/>
</dbReference>
<dbReference type="Pfam" id="PF00929">
    <property type="entry name" value="RNase_T"/>
    <property type="match status" value="1"/>
</dbReference>
<dbReference type="Proteomes" id="UP000824109">
    <property type="component" value="Unassembled WGS sequence"/>
</dbReference>
<evidence type="ECO:0000259" key="2">
    <source>
        <dbReference type="SMART" id="SM00479"/>
    </source>
</evidence>
<dbReference type="GO" id="GO:0005829">
    <property type="term" value="C:cytosol"/>
    <property type="evidence" value="ECO:0007669"/>
    <property type="project" value="TreeGrafter"/>
</dbReference>
<dbReference type="SMART" id="SM00479">
    <property type="entry name" value="EXOIII"/>
    <property type="match status" value="1"/>
</dbReference>
<keyword evidence="1" id="KW-0269">Exonuclease</keyword>
<accession>A0A9D1SDM1</accession>
<dbReference type="Gene3D" id="3.30.70.240">
    <property type="match status" value="1"/>
</dbReference>
<reference evidence="3" key="2">
    <citation type="journal article" date="2021" name="PeerJ">
        <title>Extensive microbial diversity within the chicken gut microbiome revealed by metagenomics and culture.</title>
        <authorList>
            <person name="Gilroy R."/>
            <person name="Ravi A."/>
            <person name="Getino M."/>
            <person name="Pursley I."/>
            <person name="Horton D.L."/>
            <person name="Alikhan N.F."/>
            <person name="Baker D."/>
            <person name="Gharbi K."/>
            <person name="Hall N."/>
            <person name="Watson M."/>
            <person name="Adriaenssens E.M."/>
            <person name="Foster-Nyarko E."/>
            <person name="Jarju S."/>
            <person name="Secka A."/>
            <person name="Antonio M."/>
            <person name="Oren A."/>
            <person name="Chaudhuri R.R."/>
            <person name="La Ragione R."/>
            <person name="Hildebrand F."/>
            <person name="Pallen M.J."/>
        </authorList>
    </citation>
    <scope>NUCLEOTIDE SEQUENCE</scope>
    <source>
        <strain evidence="3">USAMLcec3-3695</strain>
    </source>
</reference>
<proteinExistence type="predicted"/>
<name>A0A9D1SDM1_9FIRM</name>
<evidence type="ECO:0000256" key="1">
    <source>
        <dbReference type="ARBA" id="ARBA00022839"/>
    </source>
</evidence>
<dbReference type="GO" id="GO:0003887">
    <property type="term" value="F:DNA-directed DNA polymerase activity"/>
    <property type="evidence" value="ECO:0007669"/>
    <property type="project" value="InterPro"/>
</dbReference>
<dbReference type="NCBIfam" id="TIGR00573">
    <property type="entry name" value="dnaq"/>
    <property type="match status" value="1"/>
</dbReference>
<evidence type="ECO:0000313" key="4">
    <source>
        <dbReference type="Proteomes" id="UP000824109"/>
    </source>
</evidence>
<evidence type="ECO:0000313" key="3">
    <source>
        <dbReference type="EMBL" id="HIU56554.1"/>
    </source>
</evidence>
<dbReference type="GO" id="GO:0003677">
    <property type="term" value="F:DNA binding"/>
    <property type="evidence" value="ECO:0007669"/>
    <property type="project" value="InterPro"/>
</dbReference>
<dbReference type="InterPro" id="IPR013520">
    <property type="entry name" value="Ribonucl_H"/>
</dbReference>
<dbReference type="InterPro" id="IPR006054">
    <property type="entry name" value="DnaQ"/>
</dbReference>
<dbReference type="PANTHER" id="PTHR30231:SF41">
    <property type="entry name" value="DNA POLYMERASE III SUBUNIT EPSILON"/>
    <property type="match status" value="1"/>
</dbReference>
<dbReference type="InterPro" id="IPR036397">
    <property type="entry name" value="RNaseH_sf"/>
</dbReference>
<feature type="domain" description="Exonuclease" evidence="2">
    <location>
        <begin position="130"/>
        <end position="294"/>
    </location>
</feature>
<dbReference type="Gene3D" id="3.30.420.10">
    <property type="entry name" value="Ribonuclease H-like superfamily/Ribonuclease H"/>
    <property type="match status" value="1"/>
</dbReference>
<sequence>MIVITMNNCPPKLRGDLSKWLFEINTGVFVGHVNARVREKLWDRICENIDTGQAAMVYSAKNEQHMEFRIHNSSWEPTDFDGLTLIKRPLPVVKRKPQKKEEELEPGFSKVAKRQMGRRRRMRSEGESKKYAFLDIETTGLDKESDEIIEIGVICTDEKTITERWSAVVIPQRNIPDSIIKLTGIDDKMIEHEGITLDEALRTLNDKICDRVTVIYNAPFDMAFLRRAEAVTGRSIHFKKVIDALSVARKRVDTVPDYKLETVAEYLDVSAKGHHRALDDCEILCRAYFKLNEF</sequence>
<dbReference type="GO" id="GO:0045004">
    <property type="term" value="P:DNA replication proofreading"/>
    <property type="evidence" value="ECO:0007669"/>
    <property type="project" value="TreeGrafter"/>
</dbReference>
<keyword evidence="1" id="KW-0540">Nuclease</keyword>
<dbReference type="AlphaFoldDB" id="A0A9D1SDM1"/>
<dbReference type="Pfam" id="PF09707">
    <property type="entry name" value="Cas_Cas2CT1978"/>
    <property type="match status" value="1"/>
</dbReference>
<dbReference type="InterPro" id="IPR012337">
    <property type="entry name" value="RNaseH-like_sf"/>
</dbReference>
<dbReference type="PANTHER" id="PTHR30231">
    <property type="entry name" value="DNA POLYMERASE III SUBUNIT EPSILON"/>
    <property type="match status" value="1"/>
</dbReference>
<dbReference type="CDD" id="cd06127">
    <property type="entry name" value="DEDDh"/>
    <property type="match status" value="1"/>
</dbReference>
<dbReference type="InterPro" id="IPR010152">
    <property type="entry name" value="CRISPR-assoc_prot_Cas2_sub"/>
</dbReference>
<keyword evidence="1" id="KW-0378">Hydrolase</keyword>
<comment type="caution">
    <text evidence="3">The sequence shown here is derived from an EMBL/GenBank/DDBJ whole genome shotgun (WGS) entry which is preliminary data.</text>
</comment>